<proteinExistence type="predicted"/>
<organism evidence="3 4">
    <name type="scientific">Tritrichomonas musculus</name>
    <dbReference type="NCBI Taxonomy" id="1915356"/>
    <lineage>
        <taxon>Eukaryota</taxon>
        <taxon>Metamonada</taxon>
        <taxon>Parabasalia</taxon>
        <taxon>Tritrichomonadida</taxon>
        <taxon>Tritrichomonadidae</taxon>
        <taxon>Tritrichomonas</taxon>
    </lineage>
</organism>
<accession>A0ABR2L2B1</accession>
<protein>
    <recommendedName>
        <fullName evidence="5">Intimal thickness related receptor IRP domain-containing protein</fullName>
    </recommendedName>
</protein>
<dbReference type="Proteomes" id="UP001470230">
    <property type="component" value="Unassembled WGS sequence"/>
</dbReference>
<evidence type="ECO:0000313" key="3">
    <source>
        <dbReference type="EMBL" id="KAK8897228.1"/>
    </source>
</evidence>
<dbReference type="EMBL" id="JAPFFF010000002">
    <property type="protein sequence ID" value="KAK8897228.1"/>
    <property type="molecule type" value="Genomic_DNA"/>
</dbReference>
<sequence length="461" mass="55097">MRNISLNEANESDEDIQSGFIKSKYTIFFLVILEISLYVKGYLCSSPIVKWNSVFFPFVKTYHQNMSEFTITVDNFTKLNRFLQIDIIFYRYTFNYKKVMRGQYNYSVEFLSNNKTIDFWPQKSSDFEYFSYQSYPNSLPVTIFSQPISNYDQLRSNLTIFMNLTELKGMSFDYFYVNSNFVQLYNNLSILFTVFSIFTFICFLIFCCSKTLKDTSTNDKFLLTLNILTILSVLNYQYFFEGIQMFKITIFMTDLLIVIFRVYSLFLLDSLISRSNSISEPVYTEMIRYFLFFFALLYHDKEDFEAKIYARSEEKPHYSIPLIKLIILFFHLWHIFICMFYFIRALRESKNKDSKKTVIKYGQYILFNLANTLVVRVILMFRHFHDNTALNLLVYRFSYVISTIIITNLRMHSKHVIDEYQKVNEDENDGENNIEENTLFPVDEPGPENEVEKENEDEIRN</sequence>
<feature type="transmembrane region" description="Helical" evidence="2">
    <location>
        <begin position="25"/>
        <end position="43"/>
    </location>
</feature>
<feature type="region of interest" description="Disordered" evidence="1">
    <location>
        <begin position="426"/>
        <end position="461"/>
    </location>
</feature>
<keyword evidence="2" id="KW-0812">Transmembrane</keyword>
<feature type="compositionally biased region" description="Acidic residues" evidence="1">
    <location>
        <begin position="445"/>
        <end position="461"/>
    </location>
</feature>
<feature type="transmembrane region" description="Helical" evidence="2">
    <location>
        <begin position="221"/>
        <end position="239"/>
    </location>
</feature>
<keyword evidence="2" id="KW-0472">Membrane</keyword>
<evidence type="ECO:0000313" key="4">
    <source>
        <dbReference type="Proteomes" id="UP001470230"/>
    </source>
</evidence>
<keyword evidence="4" id="KW-1185">Reference proteome</keyword>
<feature type="transmembrane region" description="Helical" evidence="2">
    <location>
        <begin position="393"/>
        <end position="411"/>
    </location>
</feature>
<evidence type="ECO:0000256" key="1">
    <source>
        <dbReference type="SAM" id="MobiDB-lite"/>
    </source>
</evidence>
<feature type="transmembrane region" description="Helical" evidence="2">
    <location>
        <begin position="318"/>
        <end position="343"/>
    </location>
</feature>
<feature type="transmembrane region" description="Helical" evidence="2">
    <location>
        <begin position="364"/>
        <end position="381"/>
    </location>
</feature>
<keyword evidence="2" id="KW-1133">Transmembrane helix</keyword>
<comment type="caution">
    <text evidence="3">The sequence shown here is derived from an EMBL/GenBank/DDBJ whole genome shotgun (WGS) entry which is preliminary data.</text>
</comment>
<name>A0ABR2L2B1_9EUKA</name>
<feature type="transmembrane region" description="Helical" evidence="2">
    <location>
        <begin position="188"/>
        <end position="209"/>
    </location>
</feature>
<gene>
    <name evidence="3" type="ORF">M9Y10_015167</name>
</gene>
<evidence type="ECO:0008006" key="5">
    <source>
        <dbReference type="Google" id="ProtNLM"/>
    </source>
</evidence>
<reference evidence="3 4" key="1">
    <citation type="submission" date="2024-04" db="EMBL/GenBank/DDBJ databases">
        <title>Tritrichomonas musculus Genome.</title>
        <authorList>
            <person name="Alves-Ferreira E."/>
            <person name="Grigg M."/>
            <person name="Lorenzi H."/>
            <person name="Galac M."/>
        </authorList>
    </citation>
    <scope>NUCLEOTIDE SEQUENCE [LARGE SCALE GENOMIC DNA]</scope>
    <source>
        <strain evidence="3 4">EAF2021</strain>
    </source>
</reference>
<evidence type="ECO:0000256" key="2">
    <source>
        <dbReference type="SAM" id="Phobius"/>
    </source>
</evidence>
<feature type="transmembrane region" description="Helical" evidence="2">
    <location>
        <begin position="280"/>
        <end position="298"/>
    </location>
</feature>
<feature type="transmembrane region" description="Helical" evidence="2">
    <location>
        <begin position="245"/>
        <end position="268"/>
    </location>
</feature>